<dbReference type="Proteomes" id="UP001165063">
    <property type="component" value="Unassembled WGS sequence"/>
</dbReference>
<sequence>MNKSNGNPNQTGHSLNFSIVDETIISEGICSRKASKDKGEIFEYKLSTPRVQYVYKDEEIDPSTINNGNGKVNDNGIEQDTPPTIISVNLKEDAMNIDTVTTLSDTWQASRYTTKKWKFIDEGSHNQEDGSLSKTQEYSAVTLYGNASELIVKNETVNDLVPKSDLKYATKLVDLFIMRNKQLSDVMALNE</sequence>
<evidence type="ECO:0000313" key="2">
    <source>
        <dbReference type="Proteomes" id="UP001165063"/>
    </source>
</evidence>
<name>A0A9W6YZR3_AMBMO</name>
<protein>
    <submittedName>
        <fullName evidence="1">Unnamed protein product</fullName>
    </submittedName>
</protein>
<dbReference type="EMBL" id="BSXU01001947">
    <property type="protein sequence ID" value="GMG32668.1"/>
    <property type="molecule type" value="Genomic_DNA"/>
</dbReference>
<dbReference type="AlphaFoldDB" id="A0A9W6YZR3"/>
<reference evidence="1" key="1">
    <citation type="submission" date="2023-04" db="EMBL/GenBank/DDBJ databases">
        <title>Ambrosiozyma monospora NBRC 1965.</title>
        <authorList>
            <person name="Ichikawa N."/>
            <person name="Sato H."/>
            <person name="Tonouchi N."/>
        </authorList>
    </citation>
    <scope>NUCLEOTIDE SEQUENCE</scope>
    <source>
        <strain evidence="1">NBRC 1965</strain>
    </source>
</reference>
<keyword evidence="2" id="KW-1185">Reference proteome</keyword>
<dbReference type="OrthoDB" id="3993554at2759"/>
<proteinExistence type="predicted"/>
<organism evidence="1 2">
    <name type="scientific">Ambrosiozyma monospora</name>
    <name type="common">Yeast</name>
    <name type="synonym">Endomycopsis monosporus</name>
    <dbReference type="NCBI Taxonomy" id="43982"/>
    <lineage>
        <taxon>Eukaryota</taxon>
        <taxon>Fungi</taxon>
        <taxon>Dikarya</taxon>
        <taxon>Ascomycota</taxon>
        <taxon>Saccharomycotina</taxon>
        <taxon>Pichiomycetes</taxon>
        <taxon>Pichiales</taxon>
        <taxon>Pichiaceae</taxon>
        <taxon>Ambrosiozyma</taxon>
    </lineage>
</organism>
<gene>
    <name evidence="1" type="ORF">Amon01_000416800</name>
</gene>
<accession>A0A9W6YZR3</accession>
<evidence type="ECO:0000313" key="1">
    <source>
        <dbReference type="EMBL" id="GMG32668.1"/>
    </source>
</evidence>
<comment type="caution">
    <text evidence="1">The sequence shown here is derived from an EMBL/GenBank/DDBJ whole genome shotgun (WGS) entry which is preliminary data.</text>
</comment>